<dbReference type="Proteomes" id="UP000789860">
    <property type="component" value="Unassembled WGS sequence"/>
</dbReference>
<sequence length="267" mass="28984">IDLVAMNVNDLIVQGAEPLFFLDYYACGKLNVDVAKDVVEGIATGCLESRCALIGGETSEMPGVYSEAGFAVGAVERGNILPRKSDINVNDILIGIASSGIHSNGFSLVRKIVEKHNLGYESPCPWNTKITLGEDLLTPTKIYVKQLLPLVKKGLVKAMAHITGGGFVDNIPRVIPEHLGAVIDSSSWKIPEVFKWLAKNGNVPSDELFRTFNCGIGMVLIVSPEDEINVINLLKEYDTDVYKIGHVATIEMNNGKQVVINGITELF</sequence>
<evidence type="ECO:0000313" key="1">
    <source>
        <dbReference type="EMBL" id="CAG8553840.1"/>
    </source>
</evidence>
<accession>A0ACA9LVY3</accession>
<gene>
    <name evidence="1" type="ORF">SCALOS_LOCUS5275</name>
</gene>
<organism evidence="1 2">
    <name type="scientific">Scutellospora calospora</name>
    <dbReference type="NCBI Taxonomy" id="85575"/>
    <lineage>
        <taxon>Eukaryota</taxon>
        <taxon>Fungi</taxon>
        <taxon>Fungi incertae sedis</taxon>
        <taxon>Mucoromycota</taxon>
        <taxon>Glomeromycotina</taxon>
        <taxon>Glomeromycetes</taxon>
        <taxon>Diversisporales</taxon>
        <taxon>Gigasporaceae</taxon>
        <taxon>Scutellospora</taxon>
    </lineage>
</organism>
<proteinExistence type="predicted"/>
<reference evidence="1" key="1">
    <citation type="submission" date="2021-06" db="EMBL/GenBank/DDBJ databases">
        <authorList>
            <person name="Kallberg Y."/>
            <person name="Tangrot J."/>
            <person name="Rosling A."/>
        </authorList>
    </citation>
    <scope>NUCLEOTIDE SEQUENCE</scope>
    <source>
        <strain evidence="1">AU212A</strain>
    </source>
</reference>
<dbReference type="EMBL" id="CAJVPM010008274">
    <property type="protein sequence ID" value="CAG8553840.1"/>
    <property type="molecule type" value="Genomic_DNA"/>
</dbReference>
<evidence type="ECO:0000313" key="2">
    <source>
        <dbReference type="Proteomes" id="UP000789860"/>
    </source>
</evidence>
<keyword evidence="2" id="KW-1185">Reference proteome</keyword>
<feature type="non-terminal residue" evidence="1">
    <location>
        <position position="1"/>
    </location>
</feature>
<protein>
    <submittedName>
        <fullName evidence="1">9264_t:CDS:1</fullName>
    </submittedName>
</protein>
<name>A0ACA9LVY3_9GLOM</name>
<comment type="caution">
    <text evidence="1">The sequence shown here is derived from an EMBL/GenBank/DDBJ whole genome shotgun (WGS) entry which is preliminary data.</text>
</comment>